<keyword evidence="2" id="KW-0963">Cytoplasm</keyword>
<dbReference type="SUPFAM" id="SSF53474">
    <property type="entry name" value="alpha/beta-Hydrolases"/>
    <property type="match status" value="1"/>
</dbReference>
<gene>
    <name evidence="4" type="primary">LOC100377449</name>
</gene>
<organism evidence="3 4">
    <name type="scientific">Saccoglossus kowalevskii</name>
    <name type="common">Acorn worm</name>
    <dbReference type="NCBI Taxonomy" id="10224"/>
    <lineage>
        <taxon>Eukaryota</taxon>
        <taxon>Metazoa</taxon>
        <taxon>Hemichordata</taxon>
        <taxon>Enteropneusta</taxon>
        <taxon>Harrimaniidae</taxon>
        <taxon>Saccoglossus</taxon>
    </lineage>
</organism>
<evidence type="ECO:0000313" key="3">
    <source>
        <dbReference type="Proteomes" id="UP000694865"/>
    </source>
</evidence>
<dbReference type="PANTHER" id="PTHR46197:SF3">
    <property type="entry name" value="AB HYDROLASE-1 DOMAIN-CONTAINING PROTEIN"/>
    <property type="match status" value="1"/>
</dbReference>
<reference evidence="4" key="1">
    <citation type="submission" date="2025-08" db="UniProtKB">
        <authorList>
            <consortium name="RefSeq"/>
        </authorList>
    </citation>
    <scope>IDENTIFICATION</scope>
    <source>
        <tissue evidence="4">Testes</tissue>
    </source>
</reference>
<evidence type="ECO:0000313" key="4">
    <source>
        <dbReference type="RefSeq" id="XP_002741871.1"/>
    </source>
</evidence>
<dbReference type="Proteomes" id="UP000694865">
    <property type="component" value="Unplaced"/>
</dbReference>
<evidence type="ECO:0000256" key="1">
    <source>
        <dbReference type="ARBA" id="ARBA00004496"/>
    </source>
</evidence>
<comment type="subcellular location">
    <subcellularLocation>
        <location evidence="1">Cytoplasm</location>
    </subcellularLocation>
</comment>
<proteinExistence type="predicted"/>
<evidence type="ECO:0000256" key="2">
    <source>
        <dbReference type="ARBA" id="ARBA00022490"/>
    </source>
</evidence>
<dbReference type="PANTHER" id="PTHR46197">
    <property type="entry name" value="PROTEIN ABHD14B-LIKE"/>
    <property type="match status" value="1"/>
</dbReference>
<accession>A0ABM0H147</accession>
<dbReference type="GeneID" id="100377449"/>
<name>A0ABM0H147_SACKO</name>
<keyword evidence="3" id="KW-1185">Reference proteome</keyword>
<dbReference type="RefSeq" id="XP_002741871.1">
    <property type="nucleotide sequence ID" value="XM_002741825.2"/>
</dbReference>
<protein>
    <submittedName>
        <fullName evidence="4">Alpha/beta hydrolase domain-containing protein 14B-like</fullName>
    </submittedName>
</protein>
<dbReference type="Gene3D" id="3.40.50.1820">
    <property type="entry name" value="alpha/beta hydrolase"/>
    <property type="match status" value="1"/>
</dbReference>
<sequence length="237" mass="26895">MAGQSDSWRTCPLKEVPKELCFNIEEPDPNYEILKIKIKVEGATGDVFYQEISDKNKKDQLNGSVLLLHGKRFTSQNWFDIGTLQHMIRFGYRAVAVDLPGYGLSKDVELTVDKGEFLLNIIKALKLEHSVIVSPSMSGTFALPLLMKHPEVFRGYVPVAPVETELYSADQYGKIQVPTFIVYGEHDTDFGQKSMNNLKNLPNSRIYVIEGAGHPAWLDQPITWHNLMYNFLVHIPK</sequence>
<dbReference type="InterPro" id="IPR029058">
    <property type="entry name" value="AB_hydrolase_fold"/>
</dbReference>